<dbReference type="Proteomes" id="UP000178946">
    <property type="component" value="Unassembled WGS sequence"/>
</dbReference>
<comment type="caution">
    <text evidence="1">The sequence shown here is derived from an EMBL/GenBank/DDBJ whole genome shotgun (WGS) entry which is preliminary data.</text>
</comment>
<organism evidence="1 2">
    <name type="scientific">Candidatus Wolfebacteria bacterium RIFCSPLOWO2_01_FULL_45_19</name>
    <dbReference type="NCBI Taxonomy" id="1802557"/>
    <lineage>
        <taxon>Bacteria</taxon>
        <taxon>Candidatus Wolfeibacteriota</taxon>
    </lineage>
</organism>
<name>A0A1F8DRL5_9BACT</name>
<accession>A0A1F8DRL5</accession>
<dbReference type="SUPFAM" id="SSF55729">
    <property type="entry name" value="Acyl-CoA N-acyltransferases (Nat)"/>
    <property type="match status" value="2"/>
</dbReference>
<proteinExistence type="predicted"/>
<evidence type="ECO:0000313" key="2">
    <source>
        <dbReference type="Proteomes" id="UP000178946"/>
    </source>
</evidence>
<protein>
    <submittedName>
        <fullName evidence="1">Uncharacterized protein</fullName>
    </submittedName>
</protein>
<evidence type="ECO:0000313" key="1">
    <source>
        <dbReference type="EMBL" id="OGM91036.1"/>
    </source>
</evidence>
<dbReference type="EMBL" id="MGIR01000004">
    <property type="protein sequence ID" value="OGM91036.1"/>
    <property type="molecule type" value="Genomic_DNA"/>
</dbReference>
<dbReference type="InterPro" id="IPR016181">
    <property type="entry name" value="Acyl_CoA_acyltransferase"/>
</dbReference>
<dbReference type="AlphaFoldDB" id="A0A1F8DRL5"/>
<gene>
    <name evidence="1" type="ORF">A3A20_00360</name>
</gene>
<reference evidence="1 2" key="1">
    <citation type="journal article" date="2016" name="Nat. Commun.">
        <title>Thousands of microbial genomes shed light on interconnected biogeochemical processes in an aquifer system.</title>
        <authorList>
            <person name="Anantharaman K."/>
            <person name="Brown C.T."/>
            <person name="Hug L.A."/>
            <person name="Sharon I."/>
            <person name="Castelle C.J."/>
            <person name="Probst A.J."/>
            <person name="Thomas B.C."/>
            <person name="Singh A."/>
            <person name="Wilkins M.J."/>
            <person name="Karaoz U."/>
            <person name="Brodie E.L."/>
            <person name="Williams K.H."/>
            <person name="Hubbard S.S."/>
            <person name="Banfield J.F."/>
        </authorList>
    </citation>
    <scope>NUCLEOTIDE SEQUENCE [LARGE SCALE GENOMIC DNA]</scope>
</reference>
<sequence length="257" mass="30147">MVTVSLLNRSSIEEVFKFYAQDVFKDVFYPRDGNWVNNHLDKDIFFICIRIGAVKKLVATAWMARLKNFVYLIIENNRLTMKNDGPYNYSGGWCILPEYRNQGLFRLLTAAVHRYWFDEINKSEETVLWGRMVGQQDIDGQPLFWKAVGESLTGLSYSDLRELPFAEKDREIFLRWPKDPLPFDEIPQAVLQKTLGTVHEPLVGPLKGFIEWGFCELMNRYFPLYLNQFFVINRIGIKDPLFFDRALERTVHLSSNL</sequence>